<dbReference type="Gramene" id="OB10G10120.1">
    <property type="protein sequence ID" value="OB10G10120.1"/>
    <property type="gene ID" value="OB10G10120"/>
</dbReference>
<dbReference type="EnsemblPlants" id="OB10G10120.1">
    <property type="protein sequence ID" value="OB10G10120.1"/>
    <property type="gene ID" value="OB10G10120"/>
</dbReference>
<evidence type="ECO:0000313" key="2">
    <source>
        <dbReference type="Proteomes" id="UP000006038"/>
    </source>
</evidence>
<reference evidence="1" key="1">
    <citation type="journal article" date="2013" name="Nat. Commun.">
        <title>Whole-genome sequencing of Oryza brachyantha reveals mechanisms underlying Oryza genome evolution.</title>
        <authorList>
            <person name="Chen J."/>
            <person name="Huang Q."/>
            <person name="Gao D."/>
            <person name="Wang J."/>
            <person name="Lang Y."/>
            <person name="Liu T."/>
            <person name="Li B."/>
            <person name="Bai Z."/>
            <person name="Luis Goicoechea J."/>
            <person name="Liang C."/>
            <person name="Chen C."/>
            <person name="Zhang W."/>
            <person name="Sun S."/>
            <person name="Liao Y."/>
            <person name="Zhang X."/>
            <person name="Yang L."/>
            <person name="Song C."/>
            <person name="Wang M."/>
            <person name="Shi J."/>
            <person name="Liu G."/>
            <person name="Liu J."/>
            <person name="Zhou H."/>
            <person name="Zhou W."/>
            <person name="Yu Q."/>
            <person name="An N."/>
            <person name="Chen Y."/>
            <person name="Cai Q."/>
            <person name="Wang B."/>
            <person name="Liu B."/>
            <person name="Min J."/>
            <person name="Huang Y."/>
            <person name="Wu H."/>
            <person name="Li Z."/>
            <person name="Zhang Y."/>
            <person name="Yin Y."/>
            <person name="Song W."/>
            <person name="Jiang J."/>
            <person name="Jackson S.A."/>
            <person name="Wing R.A."/>
            <person name="Wang J."/>
            <person name="Chen M."/>
        </authorList>
    </citation>
    <scope>NUCLEOTIDE SEQUENCE [LARGE SCALE GENOMIC DNA]</scope>
    <source>
        <strain evidence="1">cv. IRGC 101232</strain>
    </source>
</reference>
<sequence length="179" mass="20715">MCIQVVQAISSIDFACTDDHTTLMGDESGRDLVDMLQHTETEVIVVLVKGLDNFEALQKAVRESLYGQMKGKTTCCICVNGTVYRNKTFIGKFVFELTKKSKMVFEKAKKKLEKHEKSTTETMQQDEPNVSFKKHSIFYKYLLYSKDLDNRLAIDVMHMEKCVRWYNQAIIGHTKCKFF</sequence>
<reference evidence="1" key="2">
    <citation type="submission" date="2013-04" db="UniProtKB">
        <authorList>
            <consortium name="EnsemblPlants"/>
        </authorList>
    </citation>
    <scope>IDENTIFICATION</scope>
</reference>
<protein>
    <submittedName>
        <fullName evidence="1">Uncharacterized protein</fullName>
    </submittedName>
</protein>
<proteinExistence type="predicted"/>
<dbReference type="Proteomes" id="UP000006038">
    <property type="component" value="Chromosome 10"/>
</dbReference>
<name>J3N0G4_ORYBR</name>
<dbReference type="HOGENOM" id="CLU_1505695_0_0_1"/>
<accession>J3N0G4</accession>
<evidence type="ECO:0000313" key="1">
    <source>
        <dbReference type="EnsemblPlants" id="OB10G10120.1"/>
    </source>
</evidence>
<dbReference type="AlphaFoldDB" id="J3N0G4"/>
<keyword evidence="2" id="KW-1185">Reference proteome</keyword>
<organism evidence="1">
    <name type="scientific">Oryza brachyantha</name>
    <name type="common">malo sina</name>
    <dbReference type="NCBI Taxonomy" id="4533"/>
    <lineage>
        <taxon>Eukaryota</taxon>
        <taxon>Viridiplantae</taxon>
        <taxon>Streptophyta</taxon>
        <taxon>Embryophyta</taxon>
        <taxon>Tracheophyta</taxon>
        <taxon>Spermatophyta</taxon>
        <taxon>Magnoliopsida</taxon>
        <taxon>Liliopsida</taxon>
        <taxon>Poales</taxon>
        <taxon>Poaceae</taxon>
        <taxon>BOP clade</taxon>
        <taxon>Oryzoideae</taxon>
        <taxon>Oryzeae</taxon>
        <taxon>Oryzinae</taxon>
        <taxon>Oryza</taxon>
    </lineage>
</organism>